<proteinExistence type="inferred from homology"/>
<name>A0A1T2XJI1_9BACL</name>
<dbReference type="PRINTS" id="PR00039">
    <property type="entry name" value="HTHLYSR"/>
</dbReference>
<dbReference type="InterPro" id="IPR005119">
    <property type="entry name" value="LysR_subst-bd"/>
</dbReference>
<dbReference type="InterPro" id="IPR000847">
    <property type="entry name" value="LysR_HTH_N"/>
</dbReference>
<evidence type="ECO:0000313" key="6">
    <source>
        <dbReference type="EMBL" id="OPA80040.1"/>
    </source>
</evidence>
<dbReference type="CDD" id="cd08438">
    <property type="entry name" value="PBP2_CidR"/>
    <property type="match status" value="1"/>
</dbReference>
<comment type="similarity">
    <text evidence="1">Belongs to the LysR transcriptional regulatory family.</text>
</comment>
<evidence type="ECO:0000256" key="4">
    <source>
        <dbReference type="ARBA" id="ARBA00023163"/>
    </source>
</evidence>
<evidence type="ECO:0000256" key="3">
    <source>
        <dbReference type="ARBA" id="ARBA00023125"/>
    </source>
</evidence>
<dbReference type="PROSITE" id="PS50931">
    <property type="entry name" value="HTH_LYSR"/>
    <property type="match status" value="1"/>
</dbReference>
<dbReference type="SUPFAM" id="SSF46785">
    <property type="entry name" value="Winged helix' DNA-binding domain"/>
    <property type="match status" value="1"/>
</dbReference>
<evidence type="ECO:0000313" key="7">
    <source>
        <dbReference type="Proteomes" id="UP000190188"/>
    </source>
</evidence>
<dbReference type="InterPro" id="IPR050950">
    <property type="entry name" value="HTH-type_LysR_regulators"/>
</dbReference>
<gene>
    <name evidence="6" type="ORF">BVG16_04625</name>
</gene>
<accession>A0A1T2XJI1</accession>
<keyword evidence="7" id="KW-1185">Reference proteome</keyword>
<dbReference type="Gene3D" id="3.40.190.290">
    <property type="match status" value="1"/>
</dbReference>
<organism evidence="6 7">
    <name type="scientific">Paenibacillus selenitireducens</name>
    <dbReference type="NCBI Taxonomy" id="1324314"/>
    <lineage>
        <taxon>Bacteria</taxon>
        <taxon>Bacillati</taxon>
        <taxon>Bacillota</taxon>
        <taxon>Bacilli</taxon>
        <taxon>Bacillales</taxon>
        <taxon>Paenibacillaceae</taxon>
        <taxon>Paenibacillus</taxon>
    </lineage>
</organism>
<feature type="domain" description="HTH lysR-type" evidence="5">
    <location>
        <begin position="1"/>
        <end position="58"/>
    </location>
</feature>
<keyword evidence="2" id="KW-0805">Transcription regulation</keyword>
<dbReference type="GO" id="GO:0005829">
    <property type="term" value="C:cytosol"/>
    <property type="evidence" value="ECO:0007669"/>
    <property type="project" value="TreeGrafter"/>
</dbReference>
<dbReference type="PANTHER" id="PTHR30419">
    <property type="entry name" value="HTH-TYPE TRANSCRIPTIONAL REGULATOR YBHD"/>
    <property type="match status" value="1"/>
</dbReference>
<dbReference type="InterPro" id="IPR036390">
    <property type="entry name" value="WH_DNA-bd_sf"/>
</dbReference>
<dbReference type="STRING" id="1324314.BVG16_04625"/>
<evidence type="ECO:0000259" key="5">
    <source>
        <dbReference type="PROSITE" id="PS50931"/>
    </source>
</evidence>
<dbReference type="InterPro" id="IPR036388">
    <property type="entry name" value="WH-like_DNA-bd_sf"/>
</dbReference>
<evidence type="ECO:0000256" key="2">
    <source>
        <dbReference type="ARBA" id="ARBA00023015"/>
    </source>
</evidence>
<dbReference type="RefSeq" id="WP_078497386.1">
    <property type="nucleotide sequence ID" value="NZ_MSZX01000002.1"/>
</dbReference>
<sequence>MDIRHLQYFIEVALTGSFTKAAETLRVSQPTISKVVKDMEEELGILLFNRTGKKAELTNEGQMIFNQAKDIVNSFDNLSSALSQATHLVKGKLRIGLPPMAGAGYFPEVIGQFHERYPGIMLELIEYGARKIAEDIENGALDIGVVLLPTKHDVYHSIPIADEKLKLIVHSEHRLAAQTEVSLSELAAEAFIIFREDFSLHERIISACISSGFQPRVVCESSQWDFIGNLVAAKLGIALLPENICRQMNPERIATLSLVQPEIPWKLAFIWRKDVYLSFAAKEWIRFVQTIYPNKEGFLP</sequence>
<keyword evidence="3" id="KW-0238">DNA-binding</keyword>
<dbReference type="Pfam" id="PF03466">
    <property type="entry name" value="LysR_substrate"/>
    <property type="match status" value="1"/>
</dbReference>
<dbReference type="FunFam" id="1.10.10.10:FF:000001">
    <property type="entry name" value="LysR family transcriptional regulator"/>
    <property type="match status" value="1"/>
</dbReference>
<dbReference type="SUPFAM" id="SSF53850">
    <property type="entry name" value="Periplasmic binding protein-like II"/>
    <property type="match status" value="1"/>
</dbReference>
<dbReference type="Proteomes" id="UP000190188">
    <property type="component" value="Unassembled WGS sequence"/>
</dbReference>
<comment type="caution">
    <text evidence="6">The sequence shown here is derived from an EMBL/GenBank/DDBJ whole genome shotgun (WGS) entry which is preliminary data.</text>
</comment>
<keyword evidence="4" id="KW-0804">Transcription</keyword>
<protein>
    <submittedName>
        <fullName evidence="6">LysR family transcriptional regulator</fullName>
    </submittedName>
</protein>
<dbReference type="PANTHER" id="PTHR30419:SF8">
    <property type="entry name" value="NITROGEN ASSIMILATION TRANSCRIPTIONAL ACTIVATOR-RELATED"/>
    <property type="match status" value="1"/>
</dbReference>
<dbReference type="EMBL" id="MSZX01000002">
    <property type="protein sequence ID" value="OPA80040.1"/>
    <property type="molecule type" value="Genomic_DNA"/>
</dbReference>
<dbReference type="GO" id="GO:0003700">
    <property type="term" value="F:DNA-binding transcription factor activity"/>
    <property type="evidence" value="ECO:0007669"/>
    <property type="project" value="InterPro"/>
</dbReference>
<dbReference type="AlphaFoldDB" id="A0A1T2XJI1"/>
<dbReference type="OrthoDB" id="9803735at2"/>
<reference evidence="6 7" key="1">
    <citation type="submission" date="2017-01" db="EMBL/GenBank/DDBJ databases">
        <title>Genome analysis of Paenibacillus selenitrireducens ES3-24.</title>
        <authorList>
            <person name="Xu D."/>
            <person name="Yao R."/>
            <person name="Zheng S."/>
        </authorList>
    </citation>
    <scope>NUCLEOTIDE SEQUENCE [LARGE SCALE GENOMIC DNA]</scope>
    <source>
        <strain evidence="6 7">ES3-24</strain>
    </source>
</reference>
<dbReference type="GO" id="GO:0003677">
    <property type="term" value="F:DNA binding"/>
    <property type="evidence" value="ECO:0007669"/>
    <property type="project" value="UniProtKB-KW"/>
</dbReference>
<dbReference type="Pfam" id="PF00126">
    <property type="entry name" value="HTH_1"/>
    <property type="match status" value="1"/>
</dbReference>
<dbReference type="Gene3D" id="1.10.10.10">
    <property type="entry name" value="Winged helix-like DNA-binding domain superfamily/Winged helix DNA-binding domain"/>
    <property type="match status" value="1"/>
</dbReference>
<evidence type="ECO:0000256" key="1">
    <source>
        <dbReference type="ARBA" id="ARBA00009437"/>
    </source>
</evidence>